<proteinExistence type="predicted"/>
<gene>
    <name evidence="1" type="ORF">UFOVP633_43</name>
</gene>
<organism evidence="1">
    <name type="scientific">uncultured Caudovirales phage</name>
    <dbReference type="NCBI Taxonomy" id="2100421"/>
    <lineage>
        <taxon>Viruses</taxon>
        <taxon>Duplodnaviria</taxon>
        <taxon>Heunggongvirae</taxon>
        <taxon>Uroviricota</taxon>
        <taxon>Caudoviricetes</taxon>
        <taxon>Peduoviridae</taxon>
        <taxon>Maltschvirus</taxon>
        <taxon>Maltschvirus maltsch</taxon>
    </lineage>
</organism>
<reference evidence="1" key="1">
    <citation type="submission" date="2020-04" db="EMBL/GenBank/DDBJ databases">
        <authorList>
            <person name="Chiriac C."/>
            <person name="Salcher M."/>
            <person name="Ghai R."/>
            <person name="Kavagutti S V."/>
        </authorList>
    </citation>
    <scope>NUCLEOTIDE SEQUENCE</scope>
</reference>
<sequence>MDENFSKSTIEKDLFNLRMNYDFEYKNCGIFGIMLESKVDFLVILKNHLNLF</sequence>
<protein>
    <submittedName>
        <fullName evidence="1">Uncharacterized protein</fullName>
    </submittedName>
</protein>
<name>A0A6J5NAW5_9CAUD</name>
<accession>A0A6J5NAW5</accession>
<evidence type="ECO:0000313" key="1">
    <source>
        <dbReference type="EMBL" id="CAB4154255.1"/>
    </source>
</evidence>
<dbReference type="EMBL" id="LR796610">
    <property type="protein sequence ID" value="CAB4154255.1"/>
    <property type="molecule type" value="Genomic_DNA"/>
</dbReference>